<keyword evidence="2" id="KW-1185">Reference proteome</keyword>
<sequence>MSHKKFIYCWQKWLLPMLVRVVVTICLTVGVLGILGSTASMSNAQAVFPNSLATNAQLVSTTKGIQDKDTPLKSTALNAIVYHSPDCNCCGGWIDHLKIQGFEITDFSTSDIETVKQKYNVPDNLSSCHTAIVNEYVIEGHVPANDIKRLLQEKPNVVGLSVPQMPVGTPGMEMGNRKDPFTVFAFDGKNSVAVFNKYPSS</sequence>
<dbReference type="PhylomeDB" id="B2IYA2"/>
<dbReference type="AlphaFoldDB" id="B2IYA2"/>
<name>B2IYA2_NOSP7</name>
<gene>
    <name evidence="1" type="ordered locus">Npun_R6432</name>
</gene>
<dbReference type="InterPro" id="IPR007332">
    <property type="entry name" value="DUF411"/>
</dbReference>
<dbReference type="EnsemblBacteria" id="ACC84701">
    <property type="protein sequence ID" value="ACC84701"/>
    <property type="gene ID" value="Npun_R6432"/>
</dbReference>
<dbReference type="RefSeq" id="WP_012412639.1">
    <property type="nucleotide sequence ID" value="NC_010628.1"/>
</dbReference>
<evidence type="ECO:0008006" key="3">
    <source>
        <dbReference type="Google" id="ProtNLM"/>
    </source>
</evidence>
<dbReference type="OrthoDB" id="14727at2"/>
<protein>
    <recommendedName>
        <fullName evidence="3">DUF411 domain-containing protein</fullName>
    </recommendedName>
</protein>
<proteinExistence type="predicted"/>
<reference evidence="1 2" key="2">
    <citation type="journal article" date="2013" name="Plant Physiol.">
        <title>A Nostoc punctiforme Sugar Transporter Necessary to Establish a Cyanobacterium-Plant Symbiosis.</title>
        <authorList>
            <person name="Ekman M."/>
            <person name="Picossi S."/>
            <person name="Campbell E.L."/>
            <person name="Meeks J.C."/>
            <person name="Flores E."/>
        </authorList>
    </citation>
    <scope>NUCLEOTIDE SEQUENCE [LARGE SCALE GENOMIC DNA]</scope>
    <source>
        <strain evidence="2">ATCC 29133 / PCC 73102</strain>
    </source>
</reference>
<dbReference type="Pfam" id="PF04214">
    <property type="entry name" value="DUF411"/>
    <property type="match status" value="1"/>
</dbReference>
<evidence type="ECO:0000313" key="2">
    <source>
        <dbReference type="Proteomes" id="UP000001191"/>
    </source>
</evidence>
<organism evidence="1 2">
    <name type="scientific">Nostoc punctiforme (strain ATCC 29133 / PCC 73102)</name>
    <dbReference type="NCBI Taxonomy" id="63737"/>
    <lineage>
        <taxon>Bacteria</taxon>
        <taxon>Bacillati</taxon>
        <taxon>Cyanobacteriota</taxon>
        <taxon>Cyanophyceae</taxon>
        <taxon>Nostocales</taxon>
        <taxon>Nostocaceae</taxon>
        <taxon>Nostoc</taxon>
    </lineage>
</organism>
<reference evidence="2" key="1">
    <citation type="submission" date="2008-04" db="EMBL/GenBank/DDBJ databases">
        <title>Complete sequence of chromosome of Nostoc punctiforme ATCC 29133.</title>
        <authorList>
            <consortium name="US DOE Joint Genome Institute"/>
            <person name="Copeland A."/>
            <person name="Lucas S."/>
            <person name="Lapidus A."/>
            <person name="Glavina del Rio T."/>
            <person name="Dalin E."/>
            <person name="Tice H."/>
            <person name="Pitluck S."/>
            <person name="Chain P."/>
            <person name="Malfatti S."/>
            <person name="Shin M."/>
            <person name="Vergez L."/>
            <person name="Schmutz J."/>
            <person name="Larimer F."/>
            <person name="Land M."/>
            <person name="Hauser L."/>
            <person name="Kyrpides N."/>
            <person name="Kim E."/>
            <person name="Meeks J.C."/>
            <person name="Elhai J."/>
            <person name="Campbell E.L."/>
            <person name="Thiel T."/>
            <person name="Longmire J."/>
            <person name="Potts M."/>
            <person name="Atlas R."/>
        </authorList>
    </citation>
    <scope>NUCLEOTIDE SEQUENCE [LARGE SCALE GENOMIC DNA]</scope>
    <source>
        <strain evidence="2">ATCC 29133 / PCC 73102</strain>
    </source>
</reference>
<evidence type="ECO:0000313" key="1">
    <source>
        <dbReference type="EMBL" id="ACC84701.1"/>
    </source>
</evidence>
<dbReference type="HOGENOM" id="CLU_112034_1_1_3"/>
<accession>B2IYA2</accession>
<dbReference type="EMBL" id="CP001037">
    <property type="protein sequence ID" value="ACC84701.1"/>
    <property type="molecule type" value="Genomic_DNA"/>
</dbReference>
<dbReference type="KEGG" id="npu:Npun_R6432"/>
<dbReference type="eggNOG" id="COG3019">
    <property type="taxonomic scope" value="Bacteria"/>
</dbReference>
<dbReference type="Proteomes" id="UP000001191">
    <property type="component" value="Chromosome"/>
</dbReference>